<keyword evidence="2" id="KW-1185">Reference proteome</keyword>
<accession>A0ABS9KA11</accession>
<dbReference type="Proteomes" id="UP001165366">
    <property type="component" value="Unassembled WGS sequence"/>
</dbReference>
<dbReference type="EMBL" id="JAKLWS010000003">
    <property type="protein sequence ID" value="MCG2587687.1"/>
    <property type="molecule type" value="Genomic_DNA"/>
</dbReference>
<proteinExistence type="predicted"/>
<evidence type="ECO:0000313" key="1">
    <source>
        <dbReference type="EMBL" id="MCG2587687.1"/>
    </source>
</evidence>
<protein>
    <submittedName>
        <fullName evidence="1">Uncharacterized protein</fullName>
    </submittedName>
</protein>
<organism evidence="1 2">
    <name type="scientific">Rhodohalobacter sulfatireducens</name>
    <dbReference type="NCBI Taxonomy" id="2911366"/>
    <lineage>
        <taxon>Bacteria</taxon>
        <taxon>Pseudomonadati</taxon>
        <taxon>Balneolota</taxon>
        <taxon>Balneolia</taxon>
        <taxon>Balneolales</taxon>
        <taxon>Balneolaceae</taxon>
        <taxon>Rhodohalobacter</taxon>
    </lineage>
</organism>
<name>A0ABS9KA11_9BACT</name>
<reference evidence="1" key="1">
    <citation type="submission" date="2022-01" db="EMBL/GenBank/DDBJ databases">
        <authorList>
            <person name="Wang Y."/>
        </authorList>
    </citation>
    <scope>NUCLEOTIDE SEQUENCE</scope>
    <source>
        <strain evidence="1">WB101</strain>
    </source>
</reference>
<reference evidence="1" key="2">
    <citation type="submission" date="2024-05" db="EMBL/GenBank/DDBJ databases">
        <title>Rhodohalobacter halophilus gen. nov., sp. nov., a moderately halophilic member of the family Balneolaceae.</title>
        <authorList>
            <person name="Xia J."/>
        </authorList>
    </citation>
    <scope>NUCLEOTIDE SEQUENCE</scope>
    <source>
        <strain evidence="1">WB101</strain>
    </source>
</reference>
<gene>
    <name evidence="1" type="ORF">L6773_03850</name>
</gene>
<sequence length="164" mass="18093">MKDSILLPSFILFYSICFLWIPGCSSTSNSVENVPRQVLLSSSEALMIEGRTITLSATLTRDYVPNSAEDESPLIARIEIVASKGEVLPEGLNTDAVWVMVDEQVWGSSYSGEQLKDDKTRIVKIANEGPNFGIGKKAVVIVRIRNNGSTYLLRANNQEIERAN</sequence>
<comment type="caution">
    <text evidence="1">The sequence shown here is derived from an EMBL/GenBank/DDBJ whole genome shotgun (WGS) entry which is preliminary data.</text>
</comment>
<evidence type="ECO:0000313" key="2">
    <source>
        <dbReference type="Proteomes" id="UP001165366"/>
    </source>
</evidence>
<dbReference type="RefSeq" id="WP_237852530.1">
    <property type="nucleotide sequence ID" value="NZ_JAKLWS010000003.1"/>
</dbReference>